<comment type="caution">
    <text evidence="6">The sequence shown here is derived from an EMBL/GenBank/DDBJ whole genome shotgun (WGS) entry which is preliminary data.</text>
</comment>
<dbReference type="InterPro" id="IPR019734">
    <property type="entry name" value="TPR_rpt"/>
</dbReference>
<proteinExistence type="predicted"/>
<evidence type="ECO:0000256" key="4">
    <source>
        <dbReference type="SAM" id="Coils"/>
    </source>
</evidence>
<dbReference type="InterPro" id="IPR051685">
    <property type="entry name" value="Ycf3/AcsC/BcsC/TPR_MFPF"/>
</dbReference>
<dbReference type="Pfam" id="PF13181">
    <property type="entry name" value="TPR_8"/>
    <property type="match status" value="1"/>
</dbReference>
<feature type="domain" description="Ancillary SecYEG translocon subunit/Cell division coordinator CpoB TPR" evidence="5">
    <location>
        <begin position="104"/>
        <end position="243"/>
    </location>
</feature>
<keyword evidence="4" id="KW-0175">Coiled coil</keyword>
<reference evidence="6 7" key="1">
    <citation type="submission" date="2024-04" db="EMBL/GenBank/DDBJ databases">
        <title>Luteolibacter sp. isolated from soil.</title>
        <authorList>
            <person name="An J."/>
        </authorList>
    </citation>
    <scope>NUCLEOTIDE SEQUENCE [LARGE SCALE GENOMIC DNA]</scope>
    <source>
        <strain evidence="6 7">Y139</strain>
    </source>
</reference>
<gene>
    <name evidence="6" type="ORF">WKV53_22620</name>
</gene>
<protein>
    <submittedName>
        <fullName evidence="6">Tetratricopeptide repeat protein</fullName>
    </submittedName>
</protein>
<keyword evidence="7" id="KW-1185">Reference proteome</keyword>
<dbReference type="Proteomes" id="UP001371305">
    <property type="component" value="Unassembled WGS sequence"/>
</dbReference>
<feature type="coiled-coil region" evidence="4">
    <location>
        <begin position="235"/>
        <end position="262"/>
    </location>
</feature>
<dbReference type="InterPro" id="IPR011990">
    <property type="entry name" value="TPR-like_helical_dom_sf"/>
</dbReference>
<feature type="repeat" description="TPR" evidence="3">
    <location>
        <begin position="722"/>
        <end position="755"/>
    </location>
</feature>
<evidence type="ECO:0000256" key="3">
    <source>
        <dbReference type="PROSITE-ProRule" id="PRU00339"/>
    </source>
</evidence>
<evidence type="ECO:0000259" key="5">
    <source>
        <dbReference type="Pfam" id="PF09976"/>
    </source>
</evidence>
<evidence type="ECO:0000256" key="1">
    <source>
        <dbReference type="ARBA" id="ARBA00022737"/>
    </source>
</evidence>
<keyword evidence="2 3" id="KW-0802">TPR repeat</keyword>
<dbReference type="PROSITE" id="PS50005">
    <property type="entry name" value="TPR"/>
    <property type="match status" value="1"/>
</dbReference>
<dbReference type="Pfam" id="PF13174">
    <property type="entry name" value="TPR_6"/>
    <property type="match status" value="2"/>
</dbReference>
<evidence type="ECO:0000313" key="6">
    <source>
        <dbReference type="EMBL" id="MEK7953326.1"/>
    </source>
</evidence>
<dbReference type="PANTHER" id="PTHR44943:SF8">
    <property type="entry name" value="TPR REPEAT-CONTAINING PROTEIN MJ0263"/>
    <property type="match status" value="1"/>
</dbReference>
<name>A0ABU9B1U8_9BACT</name>
<accession>A0ABU9B1U8</accession>
<evidence type="ECO:0000256" key="2">
    <source>
        <dbReference type="ARBA" id="ARBA00022803"/>
    </source>
</evidence>
<evidence type="ECO:0000313" key="7">
    <source>
        <dbReference type="Proteomes" id="UP001371305"/>
    </source>
</evidence>
<dbReference type="SMART" id="SM00028">
    <property type="entry name" value="TPR"/>
    <property type="match status" value="7"/>
</dbReference>
<dbReference type="Pfam" id="PF13432">
    <property type="entry name" value="TPR_16"/>
    <property type="match status" value="2"/>
</dbReference>
<dbReference type="PANTHER" id="PTHR44943">
    <property type="entry name" value="CELLULOSE SYNTHASE OPERON PROTEIN C"/>
    <property type="match status" value="1"/>
</dbReference>
<dbReference type="Pfam" id="PF09976">
    <property type="entry name" value="TPR_21"/>
    <property type="match status" value="1"/>
</dbReference>
<keyword evidence="1" id="KW-0677">Repeat</keyword>
<dbReference type="SUPFAM" id="SSF48452">
    <property type="entry name" value="TPR-like"/>
    <property type="match status" value="4"/>
</dbReference>
<dbReference type="Gene3D" id="1.25.40.10">
    <property type="entry name" value="Tetratricopeptide repeat domain"/>
    <property type="match status" value="7"/>
</dbReference>
<sequence>MALFPLCSLTVSAQVDLNKAQTAGMEAYKAKNWQVAIENLSSIVKAKPNDAPGGVLYTLGYAYFFNLNYQESATTFELYLKKYAESEFAPEVHLTLGRALLQIDGKTDEALTHLAKASEKPEFAEEARFAAADAYIKKGDMDKAAQTLKNAMAGKSSGVSLLRAAIQLVDLYIDGGKLPEATKLLEDLERNPGYPDVIVVVNNRFVKIGDLQLEAKAYSDALEAYSSARPRNQVIAIQVDRLAQSKKRKDELEKRIAADKKANRPLPRNIEENVATLGGMIENTEKVLGELRNLDTYDATVQYRIGRCYFNMERFWPSSVAFETVADENPKSDDAATALFGAMISQWRLERLDAAGVLASRYLDNHPEGKQVETVAELKATLLLKTRKFDEAVSFLTAFIDKNPNSPIKQKMMTFRANARFEGGQYDQAATEYDQLMKDFGGSPEFEEYVYRRALCDFLRNKYQETVSAFDSYEKNFPNGDFLADIRYRRGIIQLALKDYKTLIPSMLALLQDETAKSFLGQIHTLLGDAYQNSGDNDNAGTQFKLAVETANGDRSVLEYALEQATNILRGARRWDDLEALWKKFLADNPDHPMTLRGVSELSKLLQRANKKVEARKMLSEHILKDIQNPRSEYVEMLISQLAGMHVPPRSVKKDAPKPDIEALEGELVGDLEIPEDDKTPAYVARVLFAKSELARQMGDKARAERSLGAIANTASSNDLGPVLLSMVGQYLFDKGEYDKATPLYERLRDAFPDSPYSDAAPVGLGKIALAQKEYQDAAKQFDIAINRASGDSTLKEATFGKAQALRALKQREDAKKLFEQILTTKGWRGIELAGANYELGEIESESGNKAGAHAYFQRVYLSHGAYPQYAIKSYVRAADMLRMDGKQDEYKATLQELIRKYPDSPEAKKARLSVGSDTESK</sequence>
<dbReference type="EMBL" id="JBBUKT010000011">
    <property type="protein sequence ID" value="MEK7953326.1"/>
    <property type="molecule type" value="Genomic_DNA"/>
</dbReference>
<organism evidence="6 7">
    <name type="scientific">Luteolibacter soli</name>
    <dbReference type="NCBI Taxonomy" id="3135280"/>
    <lineage>
        <taxon>Bacteria</taxon>
        <taxon>Pseudomonadati</taxon>
        <taxon>Verrucomicrobiota</taxon>
        <taxon>Verrucomicrobiia</taxon>
        <taxon>Verrucomicrobiales</taxon>
        <taxon>Verrucomicrobiaceae</taxon>
        <taxon>Luteolibacter</taxon>
    </lineage>
</organism>
<dbReference type="InterPro" id="IPR018704">
    <property type="entry name" value="SecYEG/CpoB_TPR"/>
</dbReference>
<dbReference type="RefSeq" id="WP_341407092.1">
    <property type="nucleotide sequence ID" value="NZ_JBBUKT010000011.1"/>
</dbReference>